<feature type="compositionally biased region" description="Basic and acidic residues" evidence="1">
    <location>
        <begin position="402"/>
        <end position="412"/>
    </location>
</feature>
<dbReference type="EMBL" id="SNYK01000001">
    <property type="protein sequence ID" value="TDQ40055.1"/>
    <property type="molecule type" value="Genomic_DNA"/>
</dbReference>
<dbReference type="RefSeq" id="WP_101496763.1">
    <property type="nucleotide sequence ID" value="NZ_LNJZ01000007.1"/>
</dbReference>
<evidence type="ECO:0000313" key="3">
    <source>
        <dbReference type="EMBL" id="TDQ40055.1"/>
    </source>
</evidence>
<reference evidence="3 4" key="1">
    <citation type="submission" date="2019-03" db="EMBL/GenBank/DDBJ databases">
        <title>Genomic Encyclopedia of Type Strains, Phase IV (KMG-IV): sequencing the most valuable type-strain genomes for metagenomic binning, comparative biology and taxonomic classification.</title>
        <authorList>
            <person name="Goeker M."/>
        </authorList>
    </citation>
    <scope>NUCLEOTIDE SEQUENCE [LARGE SCALE GENOMIC DNA]</scope>
    <source>
        <strain evidence="3 4">DSM 28679</strain>
    </source>
</reference>
<feature type="region of interest" description="Disordered" evidence="1">
    <location>
        <begin position="390"/>
        <end position="415"/>
    </location>
</feature>
<feature type="domain" description="Flagellar hook-length control protein-like C-terminal" evidence="2">
    <location>
        <begin position="316"/>
        <end position="399"/>
    </location>
</feature>
<comment type="caution">
    <text evidence="3">The sequence shown here is derived from an EMBL/GenBank/DDBJ whole genome shotgun (WGS) entry which is preliminary data.</text>
</comment>
<name>A0A4R6U6A2_9GAMM</name>
<keyword evidence="3" id="KW-0969">Cilium</keyword>
<gene>
    <name evidence="3" type="ORF">DFQ45_101188</name>
</gene>
<organism evidence="3 4">
    <name type="scientific">Thiopseudomonas denitrificans</name>
    <dbReference type="NCBI Taxonomy" id="1501432"/>
    <lineage>
        <taxon>Bacteria</taxon>
        <taxon>Pseudomonadati</taxon>
        <taxon>Pseudomonadota</taxon>
        <taxon>Gammaproteobacteria</taxon>
        <taxon>Pseudomonadales</taxon>
        <taxon>Pseudomonadaceae</taxon>
        <taxon>Thiopseudomonas</taxon>
    </lineage>
</organism>
<dbReference type="PANTHER" id="PTHR37533:SF2">
    <property type="entry name" value="FLAGELLAR HOOK-LENGTH CONTROL PROTEIN"/>
    <property type="match status" value="1"/>
</dbReference>
<accession>A0A4R6U6A2</accession>
<dbReference type="CDD" id="cd17470">
    <property type="entry name" value="T3SS_Flik_C"/>
    <property type="match status" value="1"/>
</dbReference>
<dbReference type="AlphaFoldDB" id="A0A4R6U6A2"/>
<dbReference type="Proteomes" id="UP000294575">
    <property type="component" value="Unassembled WGS sequence"/>
</dbReference>
<evidence type="ECO:0000256" key="1">
    <source>
        <dbReference type="SAM" id="MobiDB-lite"/>
    </source>
</evidence>
<dbReference type="InterPro" id="IPR052563">
    <property type="entry name" value="FliK"/>
</dbReference>
<proteinExistence type="predicted"/>
<feature type="region of interest" description="Disordered" evidence="1">
    <location>
        <begin position="1"/>
        <end position="138"/>
    </location>
</feature>
<dbReference type="Gene3D" id="3.30.750.140">
    <property type="match status" value="1"/>
</dbReference>
<keyword evidence="4" id="KW-1185">Reference proteome</keyword>
<evidence type="ECO:0000313" key="4">
    <source>
        <dbReference type="Proteomes" id="UP000294575"/>
    </source>
</evidence>
<feature type="compositionally biased region" description="Basic and acidic residues" evidence="1">
    <location>
        <begin position="103"/>
        <end position="125"/>
    </location>
</feature>
<dbReference type="PANTHER" id="PTHR37533">
    <property type="entry name" value="FLAGELLAR HOOK-LENGTH CONTROL PROTEIN"/>
    <property type="match status" value="1"/>
</dbReference>
<dbReference type="OrthoDB" id="1792985at2"/>
<evidence type="ECO:0000259" key="2">
    <source>
        <dbReference type="Pfam" id="PF02120"/>
    </source>
</evidence>
<keyword evidence="3" id="KW-0966">Cell projection</keyword>
<dbReference type="InterPro" id="IPR021136">
    <property type="entry name" value="Flagellar_hook_control-like_C"/>
</dbReference>
<sequence length="439" mass="46777">MTMMADFLLQPATTQGAGRSAVPDTGASAISRPPAGGQDFTRILVQQRQAADVRPAPPVRSRDESVRQPEQRRAENRRDESEPVREPASDSREKASVSVSGEPGDKEGLRQKDDGGATGDGKEADPAPGVDEDNDGFLAVPGLLDPLLEQILLAQEQSGEEVSVFKQDVGEATEGIMAAGSLLAVTQQARTIQEATTQSVDAGTLRQGAGAAEGGNLSAVATKTGAETEAVELVADLLEEGLSPGSQLLAGTAARAERLETGATTIQAAERGVSAGETRTDTLMRSEAVQSAQAARQLQGQPLNMQQPGWSKELTDKVMWMSSQNLKSAEIKLNPAELGRLDIRVQVGQEHTQITFNSAHAGVRDSLDGQMHRLREMLEQQGMHNVDVEVADQSKQHQQQESSRRIADHGAEAGEEELVAVSELEQQEQGHAGLVSYYV</sequence>
<protein>
    <submittedName>
        <fullName evidence="3">Flagellar hook-length control protein FliK</fullName>
    </submittedName>
</protein>
<dbReference type="InterPro" id="IPR038610">
    <property type="entry name" value="FliK-like_C_sf"/>
</dbReference>
<dbReference type="Pfam" id="PF02120">
    <property type="entry name" value="Flg_hook"/>
    <property type="match status" value="1"/>
</dbReference>
<feature type="compositionally biased region" description="Basic and acidic residues" evidence="1">
    <location>
        <begin position="60"/>
        <end position="95"/>
    </location>
</feature>
<keyword evidence="3" id="KW-0282">Flagellum</keyword>